<proteinExistence type="predicted"/>
<evidence type="ECO:0000313" key="1">
    <source>
        <dbReference type="EMBL" id="CAE7241473.1"/>
    </source>
</evidence>
<dbReference type="AlphaFoldDB" id="A0A812LC20"/>
<evidence type="ECO:0000313" key="2">
    <source>
        <dbReference type="Proteomes" id="UP000649617"/>
    </source>
</evidence>
<dbReference type="Proteomes" id="UP000649617">
    <property type="component" value="Unassembled WGS sequence"/>
</dbReference>
<name>A0A812LC20_SYMPI</name>
<reference evidence="1" key="1">
    <citation type="submission" date="2021-02" db="EMBL/GenBank/DDBJ databases">
        <authorList>
            <person name="Dougan E. K."/>
            <person name="Rhodes N."/>
            <person name="Thang M."/>
            <person name="Chan C."/>
        </authorList>
    </citation>
    <scope>NUCLEOTIDE SEQUENCE</scope>
</reference>
<organism evidence="1 2">
    <name type="scientific">Symbiodinium pilosum</name>
    <name type="common">Dinoflagellate</name>
    <dbReference type="NCBI Taxonomy" id="2952"/>
    <lineage>
        <taxon>Eukaryota</taxon>
        <taxon>Sar</taxon>
        <taxon>Alveolata</taxon>
        <taxon>Dinophyceae</taxon>
        <taxon>Suessiales</taxon>
        <taxon>Symbiodiniaceae</taxon>
        <taxon>Symbiodinium</taxon>
    </lineage>
</organism>
<dbReference type="OrthoDB" id="465520at2759"/>
<dbReference type="EMBL" id="CAJNIZ010005401">
    <property type="protein sequence ID" value="CAE7241473.1"/>
    <property type="molecule type" value="Genomic_DNA"/>
</dbReference>
<comment type="caution">
    <text evidence="1">The sequence shown here is derived from an EMBL/GenBank/DDBJ whole genome shotgun (WGS) entry which is preliminary data.</text>
</comment>
<accession>A0A812LC20</accession>
<keyword evidence="2" id="KW-1185">Reference proteome</keyword>
<protein>
    <submittedName>
        <fullName evidence="1">Uncharacterized protein</fullName>
    </submittedName>
</protein>
<gene>
    <name evidence="1" type="ORF">SPIL2461_LOCUS4181</name>
</gene>
<sequence>DRLRADVEMLGRALAGTLDSVPAMLFDSGVSTSAVDQMGRFLFRIRMLPGYHQHSYFYLRMDCLQRLLATGIDLRSIVIDPFSAFQVAVLQFKFLGIRRYLKAILHHLRCVQKRRPPPLQTLLEMAIRCGQLDVTKLLILRG</sequence>
<feature type="non-terminal residue" evidence="1">
    <location>
        <position position="1"/>
    </location>
</feature>